<protein>
    <submittedName>
        <fullName evidence="2">Uncharacterized protein</fullName>
    </submittedName>
</protein>
<sequence length="69" mass="7583">MLITSNEPPTPVEGLRDVQAPCAGFPRPHQCRIGVARGLEKRQAGSDDEQRHQEHAVLGGRRSRKEQGA</sequence>
<accession>F3C8V3</accession>
<evidence type="ECO:0000256" key="1">
    <source>
        <dbReference type="SAM" id="MobiDB-lite"/>
    </source>
</evidence>
<dbReference type="Proteomes" id="UP000005466">
    <property type="component" value="Unassembled WGS sequence"/>
</dbReference>
<dbReference type="EMBL" id="ADWY01001024">
    <property type="protein sequence ID" value="EGH15643.1"/>
    <property type="molecule type" value="Genomic_DNA"/>
</dbReference>
<organism evidence="2 3">
    <name type="scientific">Pseudomonas savastanoi pv. glycinea str. race 4</name>
    <dbReference type="NCBI Taxonomy" id="875330"/>
    <lineage>
        <taxon>Bacteria</taxon>
        <taxon>Pseudomonadati</taxon>
        <taxon>Pseudomonadota</taxon>
        <taxon>Gammaproteobacteria</taxon>
        <taxon>Pseudomonadales</taxon>
        <taxon>Pseudomonadaceae</taxon>
        <taxon>Pseudomonas</taxon>
    </lineage>
</organism>
<evidence type="ECO:0000313" key="2">
    <source>
        <dbReference type="EMBL" id="EGH15643.1"/>
    </source>
</evidence>
<gene>
    <name evidence="2" type="ORF">Pgy4_21460</name>
</gene>
<feature type="region of interest" description="Disordered" evidence="1">
    <location>
        <begin position="1"/>
        <end position="69"/>
    </location>
</feature>
<reference evidence="2 3" key="1">
    <citation type="journal article" date="2011" name="PLoS Pathog.">
        <title>Dynamic evolution of pathogenicity revealed by sequencing and comparative genomics of 19 Pseudomonas syringae isolates.</title>
        <authorList>
            <person name="Baltrus D.A."/>
            <person name="Nishimura M.T."/>
            <person name="Romanchuk A."/>
            <person name="Chang J.H."/>
            <person name="Mukhtar M.S."/>
            <person name="Cherkis K."/>
            <person name="Roach J."/>
            <person name="Grant S.R."/>
            <person name="Jones C.D."/>
            <person name="Dangl J.L."/>
        </authorList>
    </citation>
    <scope>NUCLEOTIDE SEQUENCE [LARGE SCALE GENOMIC DNA]</scope>
    <source>
        <strain evidence="3">race 4</strain>
    </source>
</reference>
<evidence type="ECO:0000313" key="3">
    <source>
        <dbReference type="Proteomes" id="UP000005466"/>
    </source>
</evidence>
<dbReference type="HOGENOM" id="CLU_2800176_0_0_6"/>
<comment type="caution">
    <text evidence="2">The sequence shown here is derived from an EMBL/GenBank/DDBJ whole genome shotgun (WGS) entry which is preliminary data.</text>
</comment>
<name>F3C8V3_PSESG</name>
<proteinExistence type="predicted"/>
<feature type="non-terminal residue" evidence="2">
    <location>
        <position position="69"/>
    </location>
</feature>
<feature type="compositionally biased region" description="Basic and acidic residues" evidence="1">
    <location>
        <begin position="38"/>
        <end position="55"/>
    </location>
</feature>
<dbReference type="AlphaFoldDB" id="F3C8V3"/>